<dbReference type="Pfam" id="PF05495">
    <property type="entry name" value="zf-CHY"/>
    <property type="match status" value="1"/>
</dbReference>
<dbReference type="SUPFAM" id="SSF57850">
    <property type="entry name" value="RING/U-box"/>
    <property type="match status" value="1"/>
</dbReference>
<dbReference type="PROSITE" id="PS51266">
    <property type="entry name" value="ZF_CHY"/>
    <property type="match status" value="1"/>
</dbReference>
<dbReference type="GO" id="GO:0008270">
    <property type="term" value="F:zinc ion binding"/>
    <property type="evidence" value="ECO:0007669"/>
    <property type="project" value="UniProtKB-KW"/>
</dbReference>
<comment type="caution">
    <text evidence="9">The sequence shown here is derived from an EMBL/GenBank/DDBJ whole genome shotgun (WGS) entry which is preliminary data.</text>
</comment>
<dbReference type="AlphaFoldDB" id="A0AAD9JYW5"/>
<evidence type="ECO:0000259" key="8">
    <source>
        <dbReference type="PROSITE" id="PS51270"/>
    </source>
</evidence>
<dbReference type="PANTHER" id="PTHR21319:SF53">
    <property type="entry name" value="RING FINGER AND CHY ZINC FINGER DOMAIN-CONTAINING PROTEIN 1"/>
    <property type="match status" value="1"/>
</dbReference>
<evidence type="ECO:0000256" key="4">
    <source>
        <dbReference type="PROSITE-ProRule" id="PRU00601"/>
    </source>
</evidence>
<reference evidence="9" key="1">
    <citation type="journal article" date="2023" name="Mol. Biol. Evol.">
        <title>Third-Generation Sequencing Reveals the Adaptive Role of the Epigenome in Three Deep-Sea Polychaetes.</title>
        <authorList>
            <person name="Perez M."/>
            <person name="Aroh O."/>
            <person name="Sun Y."/>
            <person name="Lan Y."/>
            <person name="Juniper S.K."/>
            <person name="Young C.R."/>
            <person name="Angers B."/>
            <person name="Qian P.Y."/>
        </authorList>
    </citation>
    <scope>NUCLEOTIDE SEQUENCE</scope>
    <source>
        <strain evidence="9">P08H-3</strain>
    </source>
</reference>
<evidence type="ECO:0000259" key="7">
    <source>
        <dbReference type="PROSITE" id="PS51266"/>
    </source>
</evidence>
<accession>A0AAD9JYW5</accession>
<proteinExistence type="predicted"/>
<dbReference type="InterPro" id="IPR013083">
    <property type="entry name" value="Znf_RING/FYVE/PHD"/>
</dbReference>
<name>A0AAD9JYW5_9ANNE</name>
<protein>
    <recommendedName>
        <fullName evidence="11">RING finger and CHY zinc finger domain-containing protein 1</fullName>
    </recommendedName>
</protein>
<dbReference type="GO" id="GO:0006511">
    <property type="term" value="P:ubiquitin-dependent protein catabolic process"/>
    <property type="evidence" value="ECO:0007669"/>
    <property type="project" value="TreeGrafter"/>
</dbReference>
<feature type="compositionally biased region" description="Acidic residues" evidence="5">
    <location>
        <begin position="277"/>
        <end position="289"/>
    </location>
</feature>
<dbReference type="Pfam" id="PF13639">
    <property type="entry name" value="zf-RING_2"/>
    <property type="match status" value="1"/>
</dbReference>
<keyword evidence="2 4" id="KW-0863">Zinc-finger</keyword>
<dbReference type="Gene3D" id="2.20.28.10">
    <property type="match status" value="1"/>
</dbReference>
<evidence type="ECO:0000313" key="10">
    <source>
        <dbReference type="Proteomes" id="UP001208570"/>
    </source>
</evidence>
<gene>
    <name evidence="9" type="ORF">LSH36_106g03009</name>
</gene>
<evidence type="ECO:0000259" key="6">
    <source>
        <dbReference type="PROSITE" id="PS50089"/>
    </source>
</evidence>
<feature type="domain" description="CHY-type" evidence="7">
    <location>
        <begin position="11"/>
        <end position="78"/>
    </location>
</feature>
<keyword evidence="3" id="KW-0862">Zinc</keyword>
<evidence type="ECO:0000256" key="1">
    <source>
        <dbReference type="ARBA" id="ARBA00022723"/>
    </source>
</evidence>
<dbReference type="InterPro" id="IPR008913">
    <property type="entry name" value="Znf_CHY"/>
</dbReference>
<evidence type="ECO:0000256" key="2">
    <source>
        <dbReference type="ARBA" id="ARBA00022771"/>
    </source>
</evidence>
<dbReference type="InterPro" id="IPR037274">
    <property type="entry name" value="Znf_CHY_sf"/>
</dbReference>
<dbReference type="PROSITE" id="PS51270">
    <property type="entry name" value="ZF_CTCHY"/>
    <property type="match status" value="1"/>
</dbReference>
<keyword evidence="1" id="KW-0479">Metal-binding</keyword>
<evidence type="ECO:0008006" key="11">
    <source>
        <dbReference type="Google" id="ProtNLM"/>
    </source>
</evidence>
<dbReference type="GO" id="GO:0005634">
    <property type="term" value="C:nucleus"/>
    <property type="evidence" value="ECO:0007669"/>
    <property type="project" value="TreeGrafter"/>
</dbReference>
<dbReference type="Pfam" id="PF14599">
    <property type="entry name" value="zinc_ribbon_6"/>
    <property type="match status" value="1"/>
</dbReference>
<dbReference type="GO" id="GO:0016567">
    <property type="term" value="P:protein ubiquitination"/>
    <property type="evidence" value="ECO:0007669"/>
    <property type="project" value="TreeGrafter"/>
</dbReference>
<dbReference type="PANTHER" id="PTHR21319">
    <property type="entry name" value="RING FINGER AND CHY ZINC FINGER DOMAIN-CONTAINING PROTEIN 1"/>
    <property type="match status" value="1"/>
</dbReference>
<dbReference type="InterPro" id="IPR039512">
    <property type="entry name" value="RCHY1_zinc-ribbon"/>
</dbReference>
<dbReference type="InterPro" id="IPR017921">
    <property type="entry name" value="Znf_CTCHY"/>
</dbReference>
<dbReference type="SUPFAM" id="SSF161219">
    <property type="entry name" value="CHY zinc finger-like"/>
    <property type="match status" value="1"/>
</dbReference>
<evidence type="ECO:0000256" key="5">
    <source>
        <dbReference type="SAM" id="MobiDB-lite"/>
    </source>
</evidence>
<dbReference type="SUPFAM" id="SSF161245">
    <property type="entry name" value="Zinc hairpin stack"/>
    <property type="match status" value="1"/>
</dbReference>
<dbReference type="InterPro" id="IPR001841">
    <property type="entry name" value="Znf_RING"/>
</dbReference>
<dbReference type="EMBL" id="JAODUP010000106">
    <property type="protein sequence ID" value="KAK2162018.1"/>
    <property type="molecule type" value="Genomic_DNA"/>
</dbReference>
<evidence type="ECO:0000313" key="9">
    <source>
        <dbReference type="EMBL" id="KAK2162018.1"/>
    </source>
</evidence>
<organism evidence="9 10">
    <name type="scientific">Paralvinella palmiformis</name>
    <dbReference type="NCBI Taxonomy" id="53620"/>
    <lineage>
        <taxon>Eukaryota</taxon>
        <taxon>Metazoa</taxon>
        <taxon>Spiralia</taxon>
        <taxon>Lophotrochozoa</taxon>
        <taxon>Annelida</taxon>
        <taxon>Polychaeta</taxon>
        <taxon>Sedentaria</taxon>
        <taxon>Canalipalpata</taxon>
        <taxon>Terebellida</taxon>
        <taxon>Terebelliformia</taxon>
        <taxon>Alvinellidae</taxon>
        <taxon>Paralvinella</taxon>
    </lineage>
</organism>
<dbReference type="Gene3D" id="3.30.40.10">
    <property type="entry name" value="Zinc/RING finger domain, C3HC4 (zinc finger)"/>
    <property type="match status" value="1"/>
</dbReference>
<dbReference type="CDD" id="cd16464">
    <property type="entry name" value="RING-H2_Pirh2-like"/>
    <property type="match status" value="1"/>
</dbReference>
<dbReference type="Proteomes" id="UP001208570">
    <property type="component" value="Unassembled WGS sequence"/>
</dbReference>
<dbReference type="GO" id="GO:0061630">
    <property type="term" value="F:ubiquitin protein ligase activity"/>
    <property type="evidence" value="ECO:0007669"/>
    <property type="project" value="TreeGrafter"/>
</dbReference>
<feature type="region of interest" description="Disordered" evidence="5">
    <location>
        <begin position="254"/>
        <end position="289"/>
    </location>
</feature>
<feature type="domain" description="RING-type" evidence="6">
    <location>
        <begin position="144"/>
        <end position="186"/>
    </location>
</feature>
<evidence type="ECO:0000256" key="3">
    <source>
        <dbReference type="ARBA" id="ARBA00022833"/>
    </source>
</evidence>
<dbReference type="SMART" id="SM00184">
    <property type="entry name" value="RING"/>
    <property type="match status" value="1"/>
</dbReference>
<dbReference type="PROSITE" id="PS50089">
    <property type="entry name" value="ZF_RING_2"/>
    <property type="match status" value="1"/>
</dbReference>
<keyword evidence="10" id="KW-1185">Reference proteome</keyword>
<dbReference type="InterPro" id="IPR037275">
    <property type="entry name" value="Znf_CTCHY_sf"/>
</dbReference>
<feature type="domain" description="CTCHY-type" evidence="8">
    <location>
        <begin position="80"/>
        <end position="143"/>
    </location>
</feature>
<sequence>MSDVDAEPPKGKESEYGCSHYKRRCAFISPCCKKVYVCRICHNENERHEIDRHAIQEIKCTECGTIQGVSNECTKCGVSFGKYFCLMCRLYDDEDKGQFHCSGCGICRIGGRENFFHCEQCNCCLGLSLKAGHKCLENASRSNCPVCLEDLHTSRLPIEVPRCGHYIHQKCFRDMVKYGGFTCPICGESYTNMKTLWQRLDEEIADTPMPDEYRNINVDILCKDCHKESTVPFHVIGLKCQQCGSYNTCRTDKGATSAAQSLPPPSPPEVHAGDNVNTEETEEDDLLRV</sequence>